<keyword evidence="6" id="KW-1015">Disulfide bond</keyword>
<dbReference type="RefSeq" id="XP_020858749.1">
    <property type="nucleotide sequence ID" value="XM_021003090.1"/>
</dbReference>
<comment type="subcellular location">
    <subcellularLocation>
        <location evidence="1 8">Secreted</location>
    </subcellularLocation>
</comment>
<proteinExistence type="inferred from homology"/>
<dbReference type="InterPro" id="IPR009079">
    <property type="entry name" value="4_helix_cytokine-like_core"/>
</dbReference>
<dbReference type="InParanoid" id="A0A6P5LQX9"/>
<dbReference type="InterPro" id="IPR020444">
    <property type="entry name" value="IL-24"/>
</dbReference>
<keyword evidence="3 8" id="KW-0202">Cytokine</keyword>
<dbReference type="InterPro" id="IPR020443">
    <property type="entry name" value="IL-10/19/20/24/26"/>
</dbReference>
<feature type="disulfide bond" evidence="7">
    <location>
        <begin position="119"/>
        <end position="172"/>
    </location>
</feature>
<sequence>MGALTSVVTTLSKKQKSGLQNSSSKSMPDPCPKMKGCFFSLCLFSTVFLLFVLPSLGLKRLHLGSCVLSMNFQEIRNEFLELKAMWYVGVCQAEDENLDNRILKNSEALQDIKPTERCCFFHHLLRFYLDRVFKNYQTSNHHIRRKVSSIANSFLGIKKELRLCHDHLICHCGEEAKEKYAHILSHFEKLDGQKAVVKALGELDILLRWMERTK</sequence>
<comment type="similarity">
    <text evidence="2 8">Belongs to the IL-10 family.</text>
</comment>
<dbReference type="PROSITE" id="PS00520">
    <property type="entry name" value="INTERLEUKIN_10"/>
    <property type="match status" value="1"/>
</dbReference>
<feature type="transmembrane region" description="Helical" evidence="9">
    <location>
        <begin position="38"/>
        <end position="58"/>
    </location>
</feature>
<evidence type="ECO:0000256" key="1">
    <source>
        <dbReference type="ARBA" id="ARBA00004613"/>
    </source>
</evidence>
<feature type="disulfide bond" evidence="7">
    <location>
        <begin position="118"/>
        <end position="170"/>
    </location>
</feature>
<evidence type="ECO:0000256" key="6">
    <source>
        <dbReference type="PIRSR" id="PIRSR620443-50"/>
    </source>
</evidence>
<name>A0A6P5LQX9_PHACI</name>
<evidence type="ECO:0000256" key="4">
    <source>
        <dbReference type="ARBA" id="ARBA00022525"/>
    </source>
</evidence>
<dbReference type="GO" id="GO:0005615">
    <property type="term" value="C:extracellular space"/>
    <property type="evidence" value="ECO:0007669"/>
    <property type="project" value="UniProtKB-UniRule"/>
</dbReference>
<keyword evidence="9" id="KW-1133">Transmembrane helix</keyword>
<accession>A0A6P5LQX9</accession>
<keyword evidence="10" id="KW-1185">Reference proteome</keyword>
<dbReference type="AlphaFoldDB" id="A0A6P5LQX9"/>
<dbReference type="PRINTS" id="PR01937">
    <property type="entry name" value="INTRLEUKIN24"/>
</dbReference>
<keyword evidence="9" id="KW-0472">Membrane</keyword>
<dbReference type="FunCoup" id="A0A6P5LQX9">
    <property type="interactions" value="464"/>
</dbReference>
<protein>
    <recommendedName>
        <fullName evidence="8">Interleukin family protein</fullName>
    </recommendedName>
</protein>
<dbReference type="InterPro" id="IPR020423">
    <property type="entry name" value="IL-10_CS"/>
</dbReference>
<evidence type="ECO:0000256" key="2">
    <source>
        <dbReference type="ARBA" id="ARBA00008813"/>
    </source>
</evidence>
<dbReference type="GO" id="GO:0005125">
    <property type="term" value="F:cytokine activity"/>
    <property type="evidence" value="ECO:0007669"/>
    <property type="project" value="UniProtKB-UniRule"/>
</dbReference>
<dbReference type="Gene3D" id="1.20.1250.10">
    <property type="match status" value="1"/>
</dbReference>
<organism evidence="10 11">
    <name type="scientific">Phascolarctos cinereus</name>
    <name type="common">Koala</name>
    <dbReference type="NCBI Taxonomy" id="38626"/>
    <lineage>
        <taxon>Eukaryota</taxon>
        <taxon>Metazoa</taxon>
        <taxon>Chordata</taxon>
        <taxon>Craniata</taxon>
        <taxon>Vertebrata</taxon>
        <taxon>Euteleostomi</taxon>
        <taxon>Mammalia</taxon>
        <taxon>Metatheria</taxon>
        <taxon>Diprotodontia</taxon>
        <taxon>Phascolarctidae</taxon>
        <taxon>Phascolarctos</taxon>
    </lineage>
</organism>
<comment type="function">
    <text evidence="8">Immune regulatory cytokine.</text>
</comment>
<evidence type="ECO:0000313" key="11">
    <source>
        <dbReference type="RefSeq" id="XP_020858749.1"/>
    </source>
</evidence>
<evidence type="ECO:0000313" key="10">
    <source>
        <dbReference type="Proteomes" id="UP000515140"/>
    </source>
</evidence>
<evidence type="ECO:0000256" key="8">
    <source>
        <dbReference type="RuleBase" id="RU368043"/>
    </source>
</evidence>
<dbReference type="GeneID" id="110219595"/>
<dbReference type="SUPFAM" id="SSF47266">
    <property type="entry name" value="4-helical cytokines"/>
    <property type="match status" value="1"/>
</dbReference>
<dbReference type="Proteomes" id="UP000515140">
    <property type="component" value="Unplaced"/>
</dbReference>
<gene>
    <name evidence="11" type="primary">LOC110219595</name>
</gene>
<evidence type="ECO:0000256" key="3">
    <source>
        <dbReference type="ARBA" id="ARBA00022514"/>
    </source>
</evidence>
<dbReference type="Pfam" id="PF00726">
    <property type="entry name" value="IL10"/>
    <property type="match status" value="1"/>
</dbReference>
<dbReference type="SMART" id="SM00188">
    <property type="entry name" value="IL10"/>
    <property type="match status" value="1"/>
</dbReference>
<feature type="disulfide bond" evidence="6">
    <location>
        <begin position="66"/>
        <end position="164"/>
    </location>
</feature>
<keyword evidence="5" id="KW-0732">Signal</keyword>
<feature type="disulfide bond" evidence="6">
    <location>
        <begin position="118"/>
        <end position="172"/>
    </location>
</feature>
<dbReference type="PANTHER" id="PTHR48482">
    <property type="entry name" value="INTERLEUKIN-19-RELATED"/>
    <property type="match status" value="1"/>
</dbReference>
<keyword evidence="4 8" id="KW-0964">Secreted</keyword>
<evidence type="ECO:0000256" key="5">
    <source>
        <dbReference type="ARBA" id="ARBA00022729"/>
    </source>
</evidence>
<evidence type="ECO:0000256" key="7">
    <source>
        <dbReference type="PIRSR" id="PIRSR620443-51"/>
    </source>
</evidence>
<evidence type="ECO:0000256" key="9">
    <source>
        <dbReference type="SAM" id="Phobius"/>
    </source>
</evidence>
<reference evidence="11" key="1">
    <citation type="submission" date="2025-08" db="UniProtKB">
        <authorList>
            <consortium name="RefSeq"/>
        </authorList>
    </citation>
    <scope>IDENTIFICATION</scope>
    <source>
        <tissue evidence="11">Spleen</tissue>
    </source>
</reference>
<keyword evidence="9" id="KW-0812">Transmembrane</keyword>
<dbReference type="PANTHER" id="PTHR48482:SF2">
    <property type="entry name" value="INTERLEUKIN-20"/>
    <property type="match status" value="1"/>
</dbReference>